<comment type="caution">
    <text evidence="10">The sequence shown here is derived from an EMBL/GenBank/DDBJ whole genome shotgun (WGS) entry which is preliminary data.</text>
</comment>
<dbReference type="PANTHER" id="PTHR30572:SF4">
    <property type="entry name" value="ABC TRANSPORTER PERMEASE YTRF"/>
    <property type="match status" value="1"/>
</dbReference>
<keyword evidence="4 7" id="KW-1133">Transmembrane helix</keyword>
<proteinExistence type="inferred from homology"/>
<comment type="similarity">
    <text evidence="6">Belongs to the ABC-4 integral membrane protein family.</text>
</comment>
<reference evidence="11" key="1">
    <citation type="journal article" date="2019" name="Int. J. Syst. Evol. Microbiol.">
        <title>The Global Catalogue of Microorganisms (GCM) 10K type strain sequencing project: providing services to taxonomists for standard genome sequencing and annotation.</title>
        <authorList>
            <consortium name="The Broad Institute Genomics Platform"/>
            <consortium name="The Broad Institute Genome Sequencing Center for Infectious Disease"/>
            <person name="Wu L."/>
            <person name="Ma J."/>
        </authorList>
    </citation>
    <scope>NUCLEOTIDE SEQUENCE [LARGE SCALE GENOMIC DNA]</scope>
    <source>
        <strain evidence="11">JCM 16702</strain>
    </source>
</reference>
<evidence type="ECO:0000256" key="3">
    <source>
        <dbReference type="ARBA" id="ARBA00022692"/>
    </source>
</evidence>
<evidence type="ECO:0000256" key="7">
    <source>
        <dbReference type="SAM" id="Phobius"/>
    </source>
</evidence>
<feature type="domain" description="ABC3 transporter permease C-terminal" evidence="8">
    <location>
        <begin position="710"/>
        <end position="826"/>
    </location>
</feature>
<comment type="subcellular location">
    <subcellularLocation>
        <location evidence="1">Cell membrane</location>
        <topology evidence="1">Multi-pass membrane protein</topology>
    </subcellularLocation>
</comment>
<name>A0ABP7X2X8_9ACTN</name>
<feature type="transmembrane region" description="Helical" evidence="7">
    <location>
        <begin position="800"/>
        <end position="820"/>
    </location>
</feature>
<feature type="transmembrane region" description="Helical" evidence="7">
    <location>
        <begin position="310"/>
        <end position="338"/>
    </location>
</feature>
<evidence type="ECO:0000256" key="2">
    <source>
        <dbReference type="ARBA" id="ARBA00022475"/>
    </source>
</evidence>
<evidence type="ECO:0000259" key="8">
    <source>
        <dbReference type="Pfam" id="PF02687"/>
    </source>
</evidence>
<keyword evidence="11" id="KW-1185">Reference proteome</keyword>
<organism evidence="10 11">
    <name type="scientific">Actinomadura miaoliensis</name>
    <dbReference type="NCBI Taxonomy" id="430685"/>
    <lineage>
        <taxon>Bacteria</taxon>
        <taxon>Bacillati</taxon>
        <taxon>Actinomycetota</taxon>
        <taxon>Actinomycetes</taxon>
        <taxon>Streptosporangiales</taxon>
        <taxon>Thermomonosporaceae</taxon>
        <taxon>Actinomadura</taxon>
    </lineage>
</organism>
<evidence type="ECO:0000256" key="4">
    <source>
        <dbReference type="ARBA" id="ARBA00022989"/>
    </source>
</evidence>
<sequence>MMARVTLRNLAAHKIRLVLTAVAVILGVAFVSGTLIFTDTMNKQFDDLFNGIGKNVAVDVRAKKAVDDPMDDGSGSPPVPASLVETLRKVDGVKDVTGNVTGYAAVVGRDGKIVGAESQGPPQLGVNWVPGGDYDLTSGRAPRGPGEVVLDSGTADKAGLRLGDTVKIATQGPPQRMRLVGMFDAGGMMGATITAFDTPTAQRLLGRPGYFTDIQMGSSGPGEAELRDRVARVLPAGVEAVTGTQLREDAKSDVAGFMDFFRTFLLVFALISIFVGAFIIFNTFSMLVAQRTRELALLRAIGAARPQITRAVVGEAVAVGVVGSTLGLAAGAGLAALLNAQFMGEDGGGLVFTATPVLWSYTVGIVVTVVSAYFPARRAAKIPPVAAMRDDVALPQRSLRIRVALGSLLTAAGAALIGLGLAGGGGNPAVPVGVGALLVFLGVAMLAPVISVPVVRVLGAPFARLMGAPGRLARQNALRNPRRTAATAAALMIGLALITAVNVLGSSMRASVDAQIDKQFSADYIVSPTGAGGLGTEVAGKVAAAPGVTSATAYYLGQAKFGGEREYYVAGDAAALSRGANLKMVSGGTALGRDGMLVDEDVADGNKWTVGSVVPVQFPDGKTERLRVAGVYAKNESLGSRVVAQQTYLAHTARPRVQGVIIDAANSDAATRQAVERALADYPNVKVQDRSGLKEEAAEQVDGFVTFLTILLVMSVIIAAVGVVNTLALSVIERTREIGLLRAIGINRRQLHRMIRLESIVIAVFGAVLGITIGVVFGAALQQALEGQGLTELSVPVGTLAVYVVVAAVIGVVAAVWPAWRAGRMDVLKAISTE</sequence>
<keyword evidence="2" id="KW-1003">Cell membrane</keyword>
<feature type="domain" description="MacB-like periplasmic core" evidence="9">
    <location>
        <begin position="484"/>
        <end position="678"/>
    </location>
</feature>
<feature type="transmembrane region" description="Helical" evidence="7">
    <location>
        <begin position="358"/>
        <end position="376"/>
    </location>
</feature>
<evidence type="ECO:0000313" key="10">
    <source>
        <dbReference type="EMBL" id="GAA4103317.1"/>
    </source>
</evidence>
<dbReference type="InterPro" id="IPR025857">
    <property type="entry name" value="MacB_PCD"/>
</dbReference>
<protein>
    <submittedName>
        <fullName evidence="10">ABC transporter permease</fullName>
    </submittedName>
</protein>
<feature type="transmembrane region" description="Helical" evidence="7">
    <location>
        <begin position="704"/>
        <end position="732"/>
    </location>
</feature>
<dbReference type="Proteomes" id="UP001500683">
    <property type="component" value="Unassembled WGS sequence"/>
</dbReference>
<dbReference type="Pfam" id="PF02687">
    <property type="entry name" value="FtsX"/>
    <property type="match status" value="2"/>
</dbReference>
<dbReference type="PANTHER" id="PTHR30572">
    <property type="entry name" value="MEMBRANE COMPONENT OF TRANSPORTER-RELATED"/>
    <property type="match status" value="1"/>
</dbReference>
<evidence type="ECO:0000256" key="6">
    <source>
        <dbReference type="ARBA" id="ARBA00038076"/>
    </source>
</evidence>
<feature type="transmembrane region" description="Helical" evidence="7">
    <location>
        <begin position="757"/>
        <end position="780"/>
    </location>
</feature>
<feature type="transmembrane region" description="Helical" evidence="7">
    <location>
        <begin position="264"/>
        <end position="289"/>
    </location>
</feature>
<feature type="transmembrane region" description="Helical" evidence="7">
    <location>
        <begin position="434"/>
        <end position="463"/>
    </location>
</feature>
<dbReference type="EMBL" id="BAAAZG010000071">
    <property type="protein sequence ID" value="GAA4103317.1"/>
    <property type="molecule type" value="Genomic_DNA"/>
</dbReference>
<accession>A0ABP7X2X8</accession>
<dbReference type="Pfam" id="PF12704">
    <property type="entry name" value="MacB_PCD"/>
    <property type="match status" value="2"/>
</dbReference>
<feature type="transmembrane region" description="Helical" evidence="7">
    <location>
        <begin position="403"/>
        <end position="422"/>
    </location>
</feature>
<feature type="transmembrane region" description="Helical" evidence="7">
    <location>
        <begin position="484"/>
        <end position="505"/>
    </location>
</feature>
<dbReference type="InterPro" id="IPR050250">
    <property type="entry name" value="Macrolide_Exporter_MacB"/>
</dbReference>
<keyword evidence="3 7" id="KW-0812">Transmembrane</keyword>
<keyword evidence="5 7" id="KW-0472">Membrane</keyword>
<feature type="domain" description="MacB-like periplasmic core" evidence="9">
    <location>
        <begin position="18"/>
        <end position="206"/>
    </location>
</feature>
<dbReference type="RefSeq" id="WP_344958433.1">
    <property type="nucleotide sequence ID" value="NZ_BAAAZG010000071.1"/>
</dbReference>
<dbReference type="InterPro" id="IPR003838">
    <property type="entry name" value="ABC3_permease_C"/>
</dbReference>
<gene>
    <name evidence="10" type="ORF">GCM10022214_81990</name>
</gene>
<evidence type="ECO:0000259" key="9">
    <source>
        <dbReference type="Pfam" id="PF12704"/>
    </source>
</evidence>
<evidence type="ECO:0000256" key="1">
    <source>
        <dbReference type="ARBA" id="ARBA00004651"/>
    </source>
</evidence>
<evidence type="ECO:0000313" key="11">
    <source>
        <dbReference type="Proteomes" id="UP001500683"/>
    </source>
</evidence>
<feature type="domain" description="ABC3 transporter permease C-terminal" evidence="8">
    <location>
        <begin position="267"/>
        <end position="384"/>
    </location>
</feature>
<evidence type="ECO:0000256" key="5">
    <source>
        <dbReference type="ARBA" id="ARBA00023136"/>
    </source>
</evidence>